<evidence type="ECO:0008006" key="2">
    <source>
        <dbReference type="Google" id="ProtNLM"/>
    </source>
</evidence>
<evidence type="ECO:0000313" key="1">
    <source>
        <dbReference type="EMBL" id="ECF6076509.1"/>
    </source>
</evidence>
<sequence length="147" mass="17127">MSLYLYKQKSKEFDCLDFTNHNDGMSIKEIRSKRLADWFAERTLPEREKSYLSQLINGKTSFGERAARRIERDYNMPPGYLDAMDGGNEHDGSMPSVLSSMLTADEVNLIKFYRGFPDSEKKTVLIEFETKFKKYNQLFAELLASRK</sequence>
<organism evidence="1">
    <name type="scientific">Salmonella houtenae</name>
    <dbReference type="NCBI Taxonomy" id="59205"/>
    <lineage>
        <taxon>Bacteria</taxon>
        <taxon>Pseudomonadati</taxon>
        <taxon>Pseudomonadota</taxon>
        <taxon>Gammaproteobacteria</taxon>
        <taxon>Enterobacterales</taxon>
        <taxon>Enterobacteriaceae</taxon>
        <taxon>Salmonella</taxon>
    </lineage>
</organism>
<dbReference type="Proteomes" id="UP000839836">
    <property type="component" value="Unassembled WGS sequence"/>
</dbReference>
<protein>
    <recommendedName>
        <fullName evidence="2">Transcriptional regulator</fullName>
    </recommendedName>
</protein>
<accession>A0A5Y2SIZ6</accession>
<reference evidence="1" key="1">
    <citation type="submission" date="2019-07" db="EMBL/GenBank/DDBJ databases">
        <authorList>
            <person name="Ashton P.M."/>
            <person name="Dallman T."/>
            <person name="Nair S."/>
            <person name="De Pinna E."/>
            <person name="Peters T."/>
            <person name="Grant K."/>
        </authorList>
    </citation>
    <scope>NUCLEOTIDE SEQUENCE [LARGE SCALE GENOMIC DNA]</scope>
    <source>
        <strain evidence="1">674345</strain>
    </source>
</reference>
<dbReference type="AlphaFoldDB" id="A0A5Y2SIZ6"/>
<name>A0A5Y2SIZ6_SALHO</name>
<comment type="caution">
    <text evidence="1">The sequence shown here is derived from an EMBL/GenBank/DDBJ whole genome shotgun (WGS) entry which is preliminary data.</text>
</comment>
<dbReference type="EMBL" id="AAILSW010000064">
    <property type="protein sequence ID" value="ECF6076509.1"/>
    <property type="molecule type" value="Genomic_DNA"/>
</dbReference>
<proteinExistence type="predicted"/>
<gene>
    <name evidence="1" type="ORF">FNH47_21440</name>
</gene>